<dbReference type="Proteomes" id="UP000305131">
    <property type="component" value="Unassembled WGS sequence"/>
</dbReference>
<comment type="caution">
    <text evidence="2">The sequence shown here is derived from an EMBL/GenBank/DDBJ whole genome shotgun (WGS) entry which is preliminary data.</text>
</comment>
<sequence length="137" mass="13927">MSHASSPEAFARATAVEGFTLLEVLVALAVAAAVLAAIGQVMGANGRGARALEARTGLLSTARAVETGIPARSALALGRTDGDIAGHGWRMDVRPLAVAGVPEGAKWAPRDVVIRVRAPSGAMVVLETVRLVPVAAE</sequence>
<dbReference type="SUPFAM" id="SSF54523">
    <property type="entry name" value="Pili subunits"/>
    <property type="match status" value="1"/>
</dbReference>
<dbReference type="InterPro" id="IPR045584">
    <property type="entry name" value="Pilin-like"/>
</dbReference>
<evidence type="ECO:0000313" key="2">
    <source>
        <dbReference type="EMBL" id="TLX42010.1"/>
    </source>
</evidence>
<dbReference type="GeneID" id="95774600"/>
<gene>
    <name evidence="2" type="ORF">FBQ73_14170</name>
</gene>
<dbReference type="AlphaFoldDB" id="A0A6C1KCV1"/>
<keyword evidence="1" id="KW-0472">Membrane</keyword>
<accession>A0A6C1KCV1</accession>
<keyword evidence="1" id="KW-0812">Transmembrane</keyword>
<dbReference type="PROSITE" id="PS00409">
    <property type="entry name" value="PROKAR_NTER_METHYL"/>
    <property type="match status" value="1"/>
</dbReference>
<dbReference type="InterPro" id="IPR012902">
    <property type="entry name" value="N_methyl_site"/>
</dbReference>
<protein>
    <submittedName>
        <fullName evidence="2">Prepilin-type N-terminal cleavage/methylation domain-containing protein</fullName>
    </submittedName>
</protein>
<proteinExistence type="predicted"/>
<dbReference type="OrthoDB" id="8237719at2"/>
<evidence type="ECO:0000256" key="1">
    <source>
        <dbReference type="SAM" id="Phobius"/>
    </source>
</evidence>
<feature type="transmembrane region" description="Helical" evidence="1">
    <location>
        <begin position="20"/>
        <end position="42"/>
    </location>
</feature>
<dbReference type="EMBL" id="VAUP01000031">
    <property type="protein sequence ID" value="TLX42010.1"/>
    <property type="molecule type" value="Genomic_DNA"/>
</dbReference>
<dbReference type="Pfam" id="PF07963">
    <property type="entry name" value="N_methyl"/>
    <property type="match status" value="1"/>
</dbReference>
<dbReference type="RefSeq" id="WP_138400151.1">
    <property type="nucleotide sequence ID" value="NZ_JBAFVI010000010.1"/>
</dbReference>
<organism evidence="2 3">
    <name type="scientific">Xanthobacter autotrophicus</name>
    <dbReference type="NCBI Taxonomy" id="280"/>
    <lineage>
        <taxon>Bacteria</taxon>
        <taxon>Pseudomonadati</taxon>
        <taxon>Pseudomonadota</taxon>
        <taxon>Alphaproteobacteria</taxon>
        <taxon>Hyphomicrobiales</taxon>
        <taxon>Xanthobacteraceae</taxon>
        <taxon>Xanthobacter</taxon>
    </lineage>
</organism>
<keyword evidence="1" id="KW-1133">Transmembrane helix</keyword>
<dbReference type="NCBIfam" id="TIGR02532">
    <property type="entry name" value="IV_pilin_GFxxxE"/>
    <property type="match status" value="1"/>
</dbReference>
<name>A0A6C1KCV1_XANAU</name>
<evidence type="ECO:0000313" key="3">
    <source>
        <dbReference type="Proteomes" id="UP000305131"/>
    </source>
</evidence>
<reference evidence="2 3" key="1">
    <citation type="submission" date="2019-05" db="EMBL/GenBank/DDBJ databases">
        <authorList>
            <person name="Zhou X."/>
        </authorList>
    </citation>
    <scope>NUCLEOTIDE SEQUENCE [LARGE SCALE GENOMIC DNA]</scope>
    <source>
        <strain evidence="2 3">DSM 432</strain>
    </source>
</reference>